<name>A0ACC1MUH7_9PEZI</name>
<sequence>MSSSTDEPTLASGSRSDAREDERAAQTTCFNPNSRFWAIIFTCAMICLLRALENTVVTTALPRIATGLDLGADYAWVTNIFFLTGAAVQPLFGQLANIYGGRWVTIIGSRAV</sequence>
<accession>A0ACC1MUH7</accession>
<organism evidence="1 2">
    <name type="scientific">Xylaria curta</name>
    <dbReference type="NCBI Taxonomy" id="42375"/>
    <lineage>
        <taxon>Eukaryota</taxon>
        <taxon>Fungi</taxon>
        <taxon>Dikarya</taxon>
        <taxon>Ascomycota</taxon>
        <taxon>Pezizomycotina</taxon>
        <taxon>Sordariomycetes</taxon>
        <taxon>Xylariomycetidae</taxon>
        <taxon>Xylariales</taxon>
        <taxon>Xylariaceae</taxon>
        <taxon>Xylaria</taxon>
    </lineage>
</organism>
<keyword evidence="2" id="KW-1185">Reference proteome</keyword>
<comment type="caution">
    <text evidence="1">The sequence shown here is derived from an EMBL/GenBank/DDBJ whole genome shotgun (WGS) entry which is preliminary data.</text>
</comment>
<protein>
    <submittedName>
        <fullName evidence="1">Uncharacterized protein</fullName>
    </submittedName>
</protein>
<dbReference type="EMBL" id="JAPDGR010003679">
    <property type="protein sequence ID" value="KAJ2970393.1"/>
    <property type="molecule type" value="Genomic_DNA"/>
</dbReference>
<dbReference type="Proteomes" id="UP001143856">
    <property type="component" value="Unassembled WGS sequence"/>
</dbReference>
<proteinExistence type="predicted"/>
<evidence type="ECO:0000313" key="1">
    <source>
        <dbReference type="EMBL" id="KAJ2970393.1"/>
    </source>
</evidence>
<evidence type="ECO:0000313" key="2">
    <source>
        <dbReference type="Proteomes" id="UP001143856"/>
    </source>
</evidence>
<reference evidence="1" key="1">
    <citation type="submission" date="2022-10" db="EMBL/GenBank/DDBJ databases">
        <title>Genome Sequence of Xylaria curta.</title>
        <authorList>
            <person name="Buettner E."/>
        </authorList>
    </citation>
    <scope>NUCLEOTIDE SEQUENCE</scope>
    <source>
        <strain evidence="1">Babe10</strain>
    </source>
</reference>
<gene>
    <name evidence="1" type="ORF">NUW58_g9712</name>
</gene>